<dbReference type="InterPro" id="IPR036735">
    <property type="entry name" value="NGN_dom_sf"/>
</dbReference>
<dbReference type="Proteomes" id="UP000318126">
    <property type="component" value="Unassembled WGS sequence"/>
</dbReference>
<dbReference type="InterPro" id="IPR041988">
    <property type="entry name" value="Ribosomal_uL24_KOW"/>
</dbReference>
<evidence type="ECO:0000256" key="5">
    <source>
        <dbReference type="ARBA" id="ARBA00023274"/>
    </source>
</evidence>
<accession>A0A553JK42</accession>
<dbReference type="AlphaFoldDB" id="A0A553JK42"/>
<dbReference type="GO" id="GO:0006354">
    <property type="term" value="P:DNA-templated transcription elongation"/>
    <property type="evidence" value="ECO:0007669"/>
    <property type="project" value="InterPro"/>
</dbReference>
<dbReference type="CDD" id="cd06089">
    <property type="entry name" value="KOW_RPL26"/>
    <property type="match status" value="1"/>
</dbReference>
<dbReference type="PANTHER" id="PTHR30265:SF4">
    <property type="entry name" value="KOW MOTIF FAMILY PROTEIN, EXPRESSED"/>
    <property type="match status" value="1"/>
</dbReference>
<keyword evidence="4" id="KW-0804">Transcription</keyword>
<dbReference type="CDD" id="cd09895">
    <property type="entry name" value="NGN_SP_UpxY"/>
    <property type="match status" value="1"/>
</dbReference>
<dbReference type="OrthoDB" id="9790639at2"/>
<dbReference type="GO" id="GO:0003723">
    <property type="term" value="F:RNA binding"/>
    <property type="evidence" value="ECO:0007669"/>
    <property type="project" value="InterPro"/>
</dbReference>
<protein>
    <submittedName>
        <fullName evidence="7">UpxY family transcription antiterminator</fullName>
    </submittedName>
</protein>
<dbReference type="GO" id="GO:0031564">
    <property type="term" value="P:transcription antitermination"/>
    <property type="evidence" value="ECO:0007669"/>
    <property type="project" value="UniProtKB-KW"/>
</dbReference>
<evidence type="ECO:0000313" key="7">
    <source>
        <dbReference type="EMBL" id="TRY12830.1"/>
    </source>
</evidence>
<evidence type="ECO:0000313" key="8">
    <source>
        <dbReference type="Proteomes" id="UP000318126"/>
    </source>
</evidence>
<evidence type="ECO:0000256" key="1">
    <source>
        <dbReference type="ARBA" id="ARBA00022814"/>
    </source>
</evidence>
<dbReference type="Gene3D" id="3.30.70.940">
    <property type="entry name" value="NusG, N-terminal domain"/>
    <property type="match status" value="1"/>
</dbReference>
<keyword evidence="2" id="KW-0689">Ribosomal protein</keyword>
<keyword evidence="3" id="KW-0805">Transcription regulation</keyword>
<organism evidence="7 8">
    <name type="scientific">Shewanella hanedai</name>
    <name type="common">Alteromonas hanedai</name>
    <dbReference type="NCBI Taxonomy" id="25"/>
    <lineage>
        <taxon>Bacteria</taxon>
        <taxon>Pseudomonadati</taxon>
        <taxon>Pseudomonadota</taxon>
        <taxon>Gammaproteobacteria</taxon>
        <taxon>Alteromonadales</taxon>
        <taxon>Shewanellaceae</taxon>
        <taxon>Shewanella</taxon>
    </lineage>
</organism>
<feature type="domain" description="NusG-like N-terminal" evidence="6">
    <location>
        <begin position="21"/>
        <end position="118"/>
    </location>
</feature>
<keyword evidence="5" id="KW-0687">Ribonucleoprotein</keyword>
<evidence type="ECO:0000259" key="6">
    <source>
        <dbReference type="SMART" id="SM00738"/>
    </source>
</evidence>
<dbReference type="SUPFAM" id="SSF50104">
    <property type="entry name" value="Translation proteins SH3-like domain"/>
    <property type="match status" value="1"/>
</dbReference>
<keyword evidence="1" id="KW-0889">Transcription antitermination</keyword>
<evidence type="ECO:0000256" key="4">
    <source>
        <dbReference type="ARBA" id="ARBA00023163"/>
    </source>
</evidence>
<dbReference type="GO" id="GO:1990904">
    <property type="term" value="C:ribonucleoprotein complex"/>
    <property type="evidence" value="ECO:0007669"/>
    <property type="project" value="UniProtKB-KW"/>
</dbReference>
<gene>
    <name evidence="7" type="ORF">FN961_18600</name>
</gene>
<keyword evidence="8" id="KW-1185">Reference proteome</keyword>
<dbReference type="SUPFAM" id="SSF82679">
    <property type="entry name" value="N-utilization substance G protein NusG, N-terminal domain"/>
    <property type="match status" value="1"/>
</dbReference>
<dbReference type="InterPro" id="IPR006645">
    <property type="entry name" value="NGN-like_dom"/>
</dbReference>
<evidence type="ECO:0000256" key="3">
    <source>
        <dbReference type="ARBA" id="ARBA00023015"/>
    </source>
</evidence>
<comment type="caution">
    <text evidence="7">The sequence shown here is derived from an EMBL/GenBank/DDBJ whole genome shotgun (WGS) entry which is preliminary data.</text>
</comment>
<dbReference type="Pfam" id="PF02357">
    <property type="entry name" value="NusG"/>
    <property type="match status" value="1"/>
</dbReference>
<sequence length="187" mass="21626">MSLRGYISLRPNERRVRVNDKQSWYAIYTKPNAEKKLHARLIERGFESCLPMRWVEKVWSDRKKMIEEPVFKSYLFARCDDQGLHEIKALMGFSYFLRFGGYPVTIPDEQIEMLAQLNELHQEMEALPTQLVKGDRVRVLSGPLKGKIGFLVQHCGKYKVGVNIAELEQTLLVTLPESDLVKEEVAA</sequence>
<evidence type="ECO:0000256" key="2">
    <source>
        <dbReference type="ARBA" id="ARBA00022980"/>
    </source>
</evidence>
<dbReference type="InterPro" id="IPR008991">
    <property type="entry name" value="Translation_prot_SH3-like_sf"/>
</dbReference>
<dbReference type="GO" id="GO:0005840">
    <property type="term" value="C:ribosome"/>
    <property type="evidence" value="ECO:0007669"/>
    <property type="project" value="UniProtKB-KW"/>
</dbReference>
<dbReference type="SMART" id="SM00738">
    <property type="entry name" value="NGN"/>
    <property type="match status" value="1"/>
</dbReference>
<proteinExistence type="predicted"/>
<reference evidence="8" key="1">
    <citation type="submission" date="2019-07" db="EMBL/GenBank/DDBJ databases">
        <title>Shewanella sp. YLB-08 draft genomic sequence.</title>
        <authorList>
            <person name="Yu L."/>
        </authorList>
    </citation>
    <scope>NUCLEOTIDE SEQUENCE [LARGE SCALE GENOMIC DNA]</scope>
    <source>
        <strain evidence="8">JCM 20706</strain>
    </source>
</reference>
<dbReference type="NCBIfam" id="NF033644">
    <property type="entry name" value="antiterm_UpxY"/>
    <property type="match status" value="1"/>
</dbReference>
<dbReference type="EMBL" id="VKGK01000026">
    <property type="protein sequence ID" value="TRY12830.1"/>
    <property type="molecule type" value="Genomic_DNA"/>
</dbReference>
<name>A0A553JK42_SHEHA</name>
<dbReference type="InterPro" id="IPR043425">
    <property type="entry name" value="NusG-like"/>
</dbReference>
<dbReference type="PANTHER" id="PTHR30265">
    <property type="entry name" value="RHO-INTERACTING TRANSCRIPTION TERMINATION FACTOR NUSG"/>
    <property type="match status" value="1"/>
</dbReference>